<protein>
    <submittedName>
        <fullName evidence="1">Uncharacterized protein</fullName>
    </submittedName>
</protein>
<comment type="caution">
    <text evidence="1">The sequence shown here is derived from an EMBL/GenBank/DDBJ whole genome shotgun (WGS) entry which is preliminary data.</text>
</comment>
<evidence type="ECO:0000313" key="1">
    <source>
        <dbReference type="EMBL" id="KAG0410351.1"/>
    </source>
</evidence>
<organism evidence="1 2">
    <name type="scientific">Ixodes persulcatus</name>
    <name type="common">Taiga tick</name>
    <dbReference type="NCBI Taxonomy" id="34615"/>
    <lineage>
        <taxon>Eukaryota</taxon>
        <taxon>Metazoa</taxon>
        <taxon>Ecdysozoa</taxon>
        <taxon>Arthropoda</taxon>
        <taxon>Chelicerata</taxon>
        <taxon>Arachnida</taxon>
        <taxon>Acari</taxon>
        <taxon>Parasitiformes</taxon>
        <taxon>Ixodida</taxon>
        <taxon>Ixodoidea</taxon>
        <taxon>Ixodidae</taxon>
        <taxon>Ixodinae</taxon>
        <taxon>Ixodes</taxon>
    </lineage>
</organism>
<accession>A0AC60NT96</accession>
<name>A0AC60NT96_IXOPE</name>
<evidence type="ECO:0000313" key="2">
    <source>
        <dbReference type="Proteomes" id="UP000805193"/>
    </source>
</evidence>
<sequence>CSGFFKRSIHRNRVYTCKAQGELKGKCPIDKTHRNQCRACRLRRCFEASMNKDGIVPTFPDAWSAPLVISLSRSAPPAVSFRPGGSSRRLPTFPTPVLEIQPQTRPTAAHGLGSNPSLEQGSSEPRDIRGPPPSLDEKAVQHERGPRKPKFKDPGCGGGGGDAHGALHHHPNQAAPRATAPGLLLPSLAFGGPPGGKAHAHFDALPLAGMLSPPSDGGPPSPLFPKDGVIGSAGLLQMLLNAERSQELIWNSARMGPSGMNAGGPFAPPSGLGAKLGSDGALASSAFSLMSSPFAGLDEASLRQRLSGQPPAPPWGGSVQEVTARLLFMVIRWVTLLEESWKDLFLLYMAQWSVAADLVSSLPGLKGGAGAALRLHPDALAALEGSPHQGAELHYIQDVMRRLRQLSPDDTECSCLKAVVLFKPETIGLCDVHPVEMLQDQAQCVLGDYIRHKHPRQPTRFGRLLLLLPSLRAISAATVERLFFKDTIGNIPIERILGDMYNMEKVD</sequence>
<reference evidence="1 2" key="1">
    <citation type="journal article" date="2020" name="Cell">
        <title>Large-Scale Comparative Analyses of Tick Genomes Elucidate Their Genetic Diversity and Vector Capacities.</title>
        <authorList>
            <consortium name="Tick Genome and Microbiome Consortium (TIGMIC)"/>
            <person name="Jia N."/>
            <person name="Wang J."/>
            <person name="Shi W."/>
            <person name="Du L."/>
            <person name="Sun Y."/>
            <person name="Zhan W."/>
            <person name="Jiang J.F."/>
            <person name="Wang Q."/>
            <person name="Zhang B."/>
            <person name="Ji P."/>
            <person name="Bell-Sakyi L."/>
            <person name="Cui X.M."/>
            <person name="Yuan T.T."/>
            <person name="Jiang B.G."/>
            <person name="Yang W.F."/>
            <person name="Lam T.T."/>
            <person name="Chang Q.C."/>
            <person name="Ding S.J."/>
            <person name="Wang X.J."/>
            <person name="Zhu J.G."/>
            <person name="Ruan X.D."/>
            <person name="Zhao L."/>
            <person name="Wei J.T."/>
            <person name="Ye R.Z."/>
            <person name="Que T.C."/>
            <person name="Du C.H."/>
            <person name="Zhou Y.H."/>
            <person name="Cheng J.X."/>
            <person name="Dai P.F."/>
            <person name="Guo W.B."/>
            <person name="Han X.H."/>
            <person name="Huang E.J."/>
            <person name="Li L.F."/>
            <person name="Wei W."/>
            <person name="Gao Y.C."/>
            <person name="Liu J.Z."/>
            <person name="Shao H.Z."/>
            <person name="Wang X."/>
            <person name="Wang C.C."/>
            <person name="Yang T.C."/>
            <person name="Huo Q.B."/>
            <person name="Li W."/>
            <person name="Chen H.Y."/>
            <person name="Chen S.E."/>
            <person name="Zhou L.G."/>
            <person name="Ni X.B."/>
            <person name="Tian J.H."/>
            <person name="Sheng Y."/>
            <person name="Liu T."/>
            <person name="Pan Y.S."/>
            <person name="Xia L.Y."/>
            <person name="Li J."/>
            <person name="Zhao F."/>
            <person name="Cao W.C."/>
        </authorList>
    </citation>
    <scope>NUCLEOTIDE SEQUENCE [LARGE SCALE GENOMIC DNA]</scope>
    <source>
        <strain evidence="1">Iper-2018</strain>
    </source>
</reference>
<keyword evidence="2" id="KW-1185">Reference proteome</keyword>
<proteinExistence type="predicted"/>
<gene>
    <name evidence="1" type="ORF">HPB47_012538</name>
</gene>
<dbReference type="EMBL" id="JABSTQ010011531">
    <property type="protein sequence ID" value="KAG0410351.1"/>
    <property type="molecule type" value="Genomic_DNA"/>
</dbReference>
<feature type="non-terminal residue" evidence="1">
    <location>
        <position position="1"/>
    </location>
</feature>
<dbReference type="Proteomes" id="UP000805193">
    <property type="component" value="Unassembled WGS sequence"/>
</dbReference>